<evidence type="ECO:0000313" key="1">
    <source>
        <dbReference type="EMBL" id="AHH99974.1"/>
    </source>
</evidence>
<dbReference type="HOGENOM" id="CLU_176903_1_1_11"/>
<dbReference type="RefSeq" id="WP_051913124.1">
    <property type="nucleotide sequence ID" value="NZ_CP007155.1"/>
</dbReference>
<dbReference type="SUPFAM" id="SSF47598">
    <property type="entry name" value="Ribbon-helix-helix"/>
    <property type="match status" value="1"/>
</dbReference>
<accession>W5WP66</accession>
<dbReference type="eggNOG" id="ENOG5031YWP">
    <property type="taxonomic scope" value="Bacteria"/>
</dbReference>
<dbReference type="STRING" id="1449976.KALB_6615"/>
<proteinExistence type="predicted"/>
<dbReference type="InterPro" id="IPR013321">
    <property type="entry name" value="Arc_rbn_hlx_hlx"/>
</dbReference>
<dbReference type="EMBL" id="CP007155">
    <property type="protein sequence ID" value="AHH99974.1"/>
    <property type="molecule type" value="Genomic_DNA"/>
</dbReference>
<dbReference type="AlphaFoldDB" id="W5WP66"/>
<sequence>MAEPLRTSASETSLPLTSPTVTRNVQIRDVPAEVVDELQARAAAAGLSLTSYLRNHLVAMVSKPTMAQLFARSQDRDWGVDRETIVRGVRAARDETE</sequence>
<evidence type="ECO:0000313" key="2">
    <source>
        <dbReference type="Proteomes" id="UP000019225"/>
    </source>
</evidence>
<dbReference type="Proteomes" id="UP000019225">
    <property type="component" value="Chromosome"/>
</dbReference>
<keyword evidence="2" id="KW-1185">Reference proteome</keyword>
<dbReference type="OrthoDB" id="5192922at2"/>
<dbReference type="KEGG" id="kal:KALB_6615"/>
<dbReference type="GO" id="GO:0006355">
    <property type="term" value="P:regulation of DNA-templated transcription"/>
    <property type="evidence" value="ECO:0007669"/>
    <property type="project" value="InterPro"/>
</dbReference>
<gene>
    <name evidence="1" type="ORF">KALB_6615</name>
</gene>
<name>W5WP66_9PSEU</name>
<protein>
    <submittedName>
        <fullName evidence="1">Uncharacterized protein</fullName>
    </submittedName>
</protein>
<reference evidence="1 2" key="1">
    <citation type="journal article" date="2014" name="BMC Genomics">
        <title>Complete genome sequence of producer of the glycopeptide antibiotic Aculeximycin Kutzneria albida DSM 43870T, a representative of minor genus of Pseudonocardiaceae.</title>
        <authorList>
            <person name="Rebets Y."/>
            <person name="Tokovenko B."/>
            <person name="Lushchyk I."/>
            <person name="Ruckert C."/>
            <person name="Zaburannyi N."/>
            <person name="Bechthold A."/>
            <person name="Kalinowski J."/>
            <person name="Luzhetskyy A."/>
        </authorList>
    </citation>
    <scope>NUCLEOTIDE SEQUENCE [LARGE SCALE GENOMIC DNA]</scope>
    <source>
        <strain evidence="1">DSM 43870</strain>
    </source>
</reference>
<dbReference type="Gene3D" id="1.10.1220.10">
    <property type="entry name" value="Met repressor-like"/>
    <property type="match status" value="1"/>
</dbReference>
<organism evidence="1 2">
    <name type="scientific">Kutzneria albida DSM 43870</name>
    <dbReference type="NCBI Taxonomy" id="1449976"/>
    <lineage>
        <taxon>Bacteria</taxon>
        <taxon>Bacillati</taxon>
        <taxon>Actinomycetota</taxon>
        <taxon>Actinomycetes</taxon>
        <taxon>Pseudonocardiales</taxon>
        <taxon>Pseudonocardiaceae</taxon>
        <taxon>Kutzneria</taxon>
    </lineage>
</organism>
<dbReference type="InterPro" id="IPR010985">
    <property type="entry name" value="Ribbon_hlx_hlx"/>
</dbReference>